<protein>
    <submittedName>
        <fullName evidence="2">Class I SAM-dependent methyltransferase</fullName>
    </submittedName>
</protein>
<sequence>MLNEYLQNFKNNIKSPNIVMLYKLKWAQLERHIETKNLKILDFGSGFGTTANYLAKNNEVIAIDPNGYMVEERECENKYSQIIGKFEKLNDFGDNTFDVIICHNVLEFASERAEIVKEFSRILKSGGVLSIVKNNNDGRIMSKAIANDIDGAVDLLEGGHISNTFGKVFVYNPEELTKWGCNLKIEKILSLQTFFGLQRNENIKLEPQWMDKVFDIEMKVSDLEPYKSVSLFNHVLLRKL</sequence>
<evidence type="ECO:0000313" key="2">
    <source>
        <dbReference type="EMBL" id="MPQ63316.1"/>
    </source>
</evidence>
<evidence type="ECO:0000259" key="1">
    <source>
        <dbReference type="Pfam" id="PF08241"/>
    </source>
</evidence>
<dbReference type="CDD" id="cd02440">
    <property type="entry name" value="AdoMet_MTases"/>
    <property type="match status" value="1"/>
</dbReference>
<gene>
    <name evidence="2" type="ORF">E4V82_14505</name>
</gene>
<dbReference type="PANTHER" id="PTHR42912">
    <property type="entry name" value="METHYLTRANSFERASE"/>
    <property type="match status" value="1"/>
</dbReference>
<comment type="caution">
    <text evidence="2">The sequence shown here is derived from an EMBL/GenBank/DDBJ whole genome shotgun (WGS) entry which is preliminary data.</text>
</comment>
<dbReference type="Proteomes" id="UP000342249">
    <property type="component" value="Unassembled WGS sequence"/>
</dbReference>
<keyword evidence="2" id="KW-0489">Methyltransferase</keyword>
<dbReference type="Pfam" id="PF08241">
    <property type="entry name" value="Methyltransf_11"/>
    <property type="match status" value="1"/>
</dbReference>
<name>A0A5N7IQS3_9CLOT</name>
<proteinExistence type="predicted"/>
<dbReference type="RefSeq" id="WP_152752842.1">
    <property type="nucleotide sequence ID" value="NZ_SPSE01000034.1"/>
</dbReference>
<dbReference type="AlphaFoldDB" id="A0A5N7IQS3"/>
<reference evidence="2 3" key="1">
    <citation type="journal article" date="2019" name="Lett. Appl. Microbiol.">
        <title>A case of 'blown pack' spoilage of vacuum-packaged pork likely associated with Clostridium estertheticum in Canada.</title>
        <authorList>
            <person name="Zhang P."/>
            <person name="Ward P."/>
            <person name="McMullen L.M."/>
            <person name="Yang X."/>
        </authorList>
    </citation>
    <scope>NUCLEOTIDE SEQUENCE [LARGE SCALE GENOMIC DNA]</scope>
    <source>
        <strain evidence="2 3">MA19</strain>
    </source>
</reference>
<organism evidence="2 3">
    <name type="scientific">Clostridium estertheticum</name>
    <dbReference type="NCBI Taxonomy" id="238834"/>
    <lineage>
        <taxon>Bacteria</taxon>
        <taxon>Bacillati</taxon>
        <taxon>Bacillota</taxon>
        <taxon>Clostridia</taxon>
        <taxon>Eubacteriales</taxon>
        <taxon>Clostridiaceae</taxon>
        <taxon>Clostridium</taxon>
    </lineage>
</organism>
<dbReference type="InterPro" id="IPR050508">
    <property type="entry name" value="Methyltransf_Superfamily"/>
</dbReference>
<dbReference type="GO" id="GO:0032259">
    <property type="term" value="P:methylation"/>
    <property type="evidence" value="ECO:0007669"/>
    <property type="project" value="UniProtKB-KW"/>
</dbReference>
<keyword evidence="2" id="KW-0808">Transferase</keyword>
<feature type="domain" description="Methyltransferase type 11" evidence="1">
    <location>
        <begin position="41"/>
        <end position="130"/>
    </location>
</feature>
<dbReference type="Gene3D" id="3.40.50.150">
    <property type="entry name" value="Vaccinia Virus protein VP39"/>
    <property type="match status" value="1"/>
</dbReference>
<evidence type="ECO:0000313" key="3">
    <source>
        <dbReference type="Proteomes" id="UP000342249"/>
    </source>
</evidence>
<dbReference type="InterPro" id="IPR013216">
    <property type="entry name" value="Methyltransf_11"/>
</dbReference>
<dbReference type="EMBL" id="SPSF01000033">
    <property type="protein sequence ID" value="MPQ63316.1"/>
    <property type="molecule type" value="Genomic_DNA"/>
</dbReference>
<accession>A0A5N7IQS3</accession>
<dbReference type="InterPro" id="IPR029063">
    <property type="entry name" value="SAM-dependent_MTases_sf"/>
</dbReference>
<dbReference type="SUPFAM" id="SSF53335">
    <property type="entry name" value="S-adenosyl-L-methionine-dependent methyltransferases"/>
    <property type="match status" value="1"/>
</dbReference>
<dbReference type="GO" id="GO:0008757">
    <property type="term" value="F:S-adenosylmethionine-dependent methyltransferase activity"/>
    <property type="evidence" value="ECO:0007669"/>
    <property type="project" value="InterPro"/>
</dbReference>